<dbReference type="GO" id="GO:0017148">
    <property type="term" value="P:negative regulation of translation"/>
    <property type="evidence" value="ECO:0007669"/>
    <property type="project" value="UniProtKB-UniRule"/>
</dbReference>
<comment type="subcellular location">
    <subcellularLocation>
        <location evidence="2">Cytoplasm</location>
    </subcellularLocation>
</comment>
<dbReference type="RefSeq" id="WP_087678117.1">
    <property type="nucleotide sequence ID" value="NZ_FUWV01000002.1"/>
</dbReference>
<dbReference type="PANTHER" id="PTHR21043:SF0">
    <property type="entry name" value="MITOCHONDRIAL ASSEMBLY OF RIBOSOMAL LARGE SUBUNIT PROTEIN 1"/>
    <property type="match status" value="1"/>
</dbReference>
<dbReference type="InterPro" id="IPR043519">
    <property type="entry name" value="NT_sf"/>
</dbReference>
<dbReference type="Pfam" id="PF02410">
    <property type="entry name" value="RsfS"/>
    <property type="match status" value="1"/>
</dbReference>
<keyword evidence="4" id="KW-1185">Reference proteome</keyword>
<dbReference type="Proteomes" id="UP000196365">
    <property type="component" value="Unassembled WGS sequence"/>
</dbReference>
<name>A0A1T4KSZ0_9FIRM</name>
<comment type="subunit">
    <text evidence="2">Interacts with ribosomal protein uL14 (rplN).</text>
</comment>
<reference evidence="3 4" key="1">
    <citation type="submission" date="2017-02" db="EMBL/GenBank/DDBJ databases">
        <authorList>
            <person name="Peterson S.W."/>
        </authorList>
    </citation>
    <scope>NUCLEOTIDE SEQUENCE [LARGE SCALE GENOMIC DNA]</scope>
    <source>
        <strain evidence="3 4">DSM 15102</strain>
    </source>
</reference>
<evidence type="ECO:0000256" key="2">
    <source>
        <dbReference type="HAMAP-Rule" id="MF_01477"/>
    </source>
</evidence>
<organism evidence="3 4">
    <name type="scientific">Garciella nitratireducens DSM 15102</name>
    <dbReference type="NCBI Taxonomy" id="1121911"/>
    <lineage>
        <taxon>Bacteria</taxon>
        <taxon>Bacillati</taxon>
        <taxon>Bacillota</taxon>
        <taxon>Clostridia</taxon>
        <taxon>Eubacteriales</taxon>
        <taxon>Eubacteriaceae</taxon>
        <taxon>Garciella</taxon>
    </lineage>
</organism>
<sequence length="117" mass="13708">MSSKSIEMAHKIANWIEEKKGQNIQILDISELSTLADYFVLASGSSNTQVQSIADFIEEKSAEYKFSLLRKEGYQTGQWILLDYSEVIVHIFQQEEREFYKLEHLWQDAKNIEYPQV</sequence>
<dbReference type="GO" id="GO:0090071">
    <property type="term" value="P:negative regulation of ribosome biogenesis"/>
    <property type="evidence" value="ECO:0007669"/>
    <property type="project" value="UniProtKB-UniRule"/>
</dbReference>
<dbReference type="Gene3D" id="3.30.460.10">
    <property type="entry name" value="Beta Polymerase, domain 2"/>
    <property type="match status" value="1"/>
</dbReference>
<gene>
    <name evidence="2" type="primary">rsfS</name>
    <name evidence="3" type="ORF">SAMN02745973_00697</name>
</gene>
<dbReference type="HAMAP" id="MF_01477">
    <property type="entry name" value="Iojap_RsfS"/>
    <property type="match status" value="1"/>
</dbReference>
<evidence type="ECO:0000313" key="4">
    <source>
        <dbReference type="Proteomes" id="UP000196365"/>
    </source>
</evidence>
<evidence type="ECO:0000256" key="1">
    <source>
        <dbReference type="ARBA" id="ARBA00010574"/>
    </source>
</evidence>
<dbReference type="InterPro" id="IPR004394">
    <property type="entry name" value="Iojap/RsfS/C7orf30"/>
</dbReference>
<dbReference type="OrthoDB" id="9793681at2"/>
<dbReference type="EMBL" id="FUWV01000002">
    <property type="protein sequence ID" value="SJZ45564.1"/>
    <property type="molecule type" value="Genomic_DNA"/>
</dbReference>
<dbReference type="GO" id="GO:0042256">
    <property type="term" value="P:cytosolic ribosome assembly"/>
    <property type="evidence" value="ECO:0007669"/>
    <property type="project" value="UniProtKB-UniRule"/>
</dbReference>
<comment type="function">
    <text evidence="2">Functions as a ribosomal silencing factor. Interacts with ribosomal protein uL14 (rplN), blocking formation of intersubunit bridge B8. Prevents association of the 30S and 50S ribosomal subunits and the formation of functional ribosomes, thus repressing translation.</text>
</comment>
<dbReference type="SUPFAM" id="SSF81301">
    <property type="entry name" value="Nucleotidyltransferase"/>
    <property type="match status" value="1"/>
</dbReference>
<keyword evidence="2" id="KW-0678">Repressor</keyword>
<accession>A0A1T4KSZ0</accession>
<dbReference type="GO" id="GO:0043023">
    <property type="term" value="F:ribosomal large subunit binding"/>
    <property type="evidence" value="ECO:0007669"/>
    <property type="project" value="TreeGrafter"/>
</dbReference>
<dbReference type="GO" id="GO:0005737">
    <property type="term" value="C:cytoplasm"/>
    <property type="evidence" value="ECO:0007669"/>
    <property type="project" value="UniProtKB-SubCell"/>
</dbReference>
<dbReference type="PANTHER" id="PTHR21043">
    <property type="entry name" value="IOJAP SUPERFAMILY ORTHOLOG"/>
    <property type="match status" value="1"/>
</dbReference>
<keyword evidence="2" id="KW-0963">Cytoplasm</keyword>
<protein>
    <recommendedName>
        <fullName evidence="2">Ribosomal silencing factor RsfS</fullName>
    </recommendedName>
</protein>
<dbReference type="NCBIfam" id="TIGR00090">
    <property type="entry name" value="rsfS_iojap_ybeB"/>
    <property type="match status" value="1"/>
</dbReference>
<evidence type="ECO:0000313" key="3">
    <source>
        <dbReference type="EMBL" id="SJZ45564.1"/>
    </source>
</evidence>
<dbReference type="AlphaFoldDB" id="A0A1T4KSZ0"/>
<proteinExistence type="inferred from homology"/>
<comment type="similarity">
    <text evidence="1 2">Belongs to the Iojap/RsfS family.</text>
</comment>
<keyword evidence="2" id="KW-0810">Translation regulation</keyword>